<dbReference type="Proteomes" id="UP000476411">
    <property type="component" value="Chromosome"/>
</dbReference>
<feature type="transmembrane region" description="Helical" evidence="1">
    <location>
        <begin position="66"/>
        <end position="86"/>
    </location>
</feature>
<proteinExistence type="predicted"/>
<dbReference type="KEGG" id="chih:GWR21_13365"/>
<accession>A0A6B9ZIX1</accession>
<keyword evidence="1" id="KW-0472">Membrane</keyword>
<protein>
    <submittedName>
        <fullName evidence="2">Uncharacterized protein</fullName>
    </submittedName>
</protein>
<keyword evidence="3" id="KW-1185">Reference proteome</keyword>
<dbReference type="EMBL" id="CP048113">
    <property type="protein sequence ID" value="QHS60543.1"/>
    <property type="molecule type" value="Genomic_DNA"/>
</dbReference>
<feature type="transmembrane region" description="Helical" evidence="1">
    <location>
        <begin position="6"/>
        <end position="22"/>
    </location>
</feature>
<reference evidence="2 3" key="1">
    <citation type="submission" date="2020-01" db="EMBL/GenBank/DDBJ databases">
        <title>Complete genome sequence of Chitinophaga sp. H33E-04 isolated from quinoa roots.</title>
        <authorList>
            <person name="Weon H.-Y."/>
            <person name="Lee S.A."/>
        </authorList>
    </citation>
    <scope>NUCLEOTIDE SEQUENCE [LARGE SCALE GENOMIC DNA]</scope>
    <source>
        <strain evidence="2 3">H33E-04</strain>
    </source>
</reference>
<keyword evidence="1" id="KW-0812">Transmembrane</keyword>
<gene>
    <name evidence="2" type="ORF">GWR21_13365</name>
</gene>
<evidence type="ECO:0000313" key="2">
    <source>
        <dbReference type="EMBL" id="QHS60543.1"/>
    </source>
</evidence>
<dbReference type="RefSeq" id="WP_162332233.1">
    <property type="nucleotide sequence ID" value="NZ_CP048113.1"/>
</dbReference>
<keyword evidence="1" id="KW-1133">Transmembrane helix</keyword>
<sequence>MNVNRFTLILITGIAVVYRLVYKIDEDFFLDGILNVFTIIAATIVMIGVIVRDVNDYKLSRSSKQLLPTFTSVLFLLVIAVSLYALNRRDNTPTIVFASYSGDFNGASLDLRANGTYKFTNYALGADYFRGKYTIKDSVIILDKSDIDNVIRSNRLVIRSAPFVPGTGLMIYQINKQGQVLEDELSFQVRRITGDNVEKKEAPWQ</sequence>
<dbReference type="AlphaFoldDB" id="A0A6B9ZIX1"/>
<feature type="transmembrane region" description="Helical" evidence="1">
    <location>
        <begin position="29"/>
        <end position="51"/>
    </location>
</feature>
<evidence type="ECO:0000256" key="1">
    <source>
        <dbReference type="SAM" id="Phobius"/>
    </source>
</evidence>
<organism evidence="2 3">
    <name type="scientific">Chitinophaga agri</name>
    <dbReference type="NCBI Taxonomy" id="2703787"/>
    <lineage>
        <taxon>Bacteria</taxon>
        <taxon>Pseudomonadati</taxon>
        <taxon>Bacteroidota</taxon>
        <taxon>Chitinophagia</taxon>
        <taxon>Chitinophagales</taxon>
        <taxon>Chitinophagaceae</taxon>
        <taxon>Chitinophaga</taxon>
    </lineage>
</organism>
<name>A0A6B9ZIX1_9BACT</name>
<evidence type="ECO:0000313" key="3">
    <source>
        <dbReference type="Proteomes" id="UP000476411"/>
    </source>
</evidence>